<dbReference type="Proteomes" id="UP000053555">
    <property type="component" value="Unassembled WGS sequence"/>
</dbReference>
<reference evidence="1" key="1">
    <citation type="submission" date="2014-07" db="EMBL/GenBank/DDBJ databases">
        <title>Identification of a novel salt tolerance gene in wild soybean by whole-genome sequencing.</title>
        <authorList>
            <person name="Lam H.-M."/>
            <person name="Qi X."/>
            <person name="Li M.-W."/>
            <person name="Liu X."/>
            <person name="Xie M."/>
            <person name="Ni M."/>
            <person name="Xu X."/>
        </authorList>
    </citation>
    <scope>NUCLEOTIDE SEQUENCE [LARGE SCALE GENOMIC DNA]</scope>
    <source>
        <tissue evidence="1">Root</tissue>
    </source>
</reference>
<gene>
    <name evidence="1" type="ORF">glysoja_046035</name>
</gene>
<proteinExistence type="predicted"/>
<name>A0A0B2RX35_GLYSO</name>
<accession>A0A0B2RX35</accession>
<dbReference type="EMBL" id="KN647714">
    <property type="protein sequence ID" value="KHN36367.1"/>
    <property type="molecule type" value="Genomic_DNA"/>
</dbReference>
<evidence type="ECO:0000313" key="1">
    <source>
        <dbReference type="EMBL" id="KHN36367.1"/>
    </source>
</evidence>
<protein>
    <submittedName>
        <fullName evidence="1">Uncharacterized protein</fullName>
    </submittedName>
</protein>
<sequence>MLISISAPQNALYYNHVRDPPGLRAFLASSTHLSHAILSSACSMRLFFTIWRDEFWVLILAPSFSVSLDPSLCGLSHSVSLDSYTLKRGGVAVEAVSSATVEVATLYNPLCTLSPANSRAHSLWRTAKEGSIGFENSPHETLVMIYSETMQIRTNVSDILTLHLLSVLENKTERARHHKLFTSFGGQARKESAVLFYEVLCKATGNLCQSLWARSWRGAAPSWHNGGGWWQVLLQMEAPPCDGGVLRWERGRESRRGIVDATAHPGIWTE</sequence>
<dbReference type="AlphaFoldDB" id="A0A0B2RX35"/>
<organism evidence="1">
    <name type="scientific">Glycine soja</name>
    <name type="common">Wild soybean</name>
    <dbReference type="NCBI Taxonomy" id="3848"/>
    <lineage>
        <taxon>Eukaryota</taxon>
        <taxon>Viridiplantae</taxon>
        <taxon>Streptophyta</taxon>
        <taxon>Embryophyta</taxon>
        <taxon>Tracheophyta</taxon>
        <taxon>Spermatophyta</taxon>
        <taxon>Magnoliopsida</taxon>
        <taxon>eudicotyledons</taxon>
        <taxon>Gunneridae</taxon>
        <taxon>Pentapetalae</taxon>
        <taxon>rosids</taxon>
        <taxon>fabids</taxon>
        <taxon>Fabales</taxon>
        <taxon>Fabaceae</taxon>
        <taxon>Papilionoideae</taxon>
        <taxon>50 kb inversion clade</taxon>
        <taxon>NPAAA clade</taxon>
        <taxon>indigoferoid/millettioid clade</taxon>
        <taxon>Phaseoleae</taxon>
        <taxon>Glycine</taxon>
        <taxon>Glycine subgen. Soja</taxon>
    </lineage>
</organism>